<organism evidence="8 9">
    <name type="scientific">Cohnella fermenti</name>
    <dbReference type="NCBI Taxonomy" id="2565925"/>
    <lineage>
        <taxon>Bacteria</taxon>
        <taxon>Bacillati</taxon>
        <taxon>Bacillota</taxon>
        <taxon>Bacilli</taxon>
        <taxon>Bacillales</taxon>
        <taxon>Paenibacillaceae</taxon>
        <taxon>Cohnella</taxon>
    </lineage>
</organism>
<evidence type="ECO:0000256" key="4">
    <source>
        <dbReference type="ARBA" id="ARBA00022795"/>
    </source>
</evidence>
<dbReference type="RefSeq" id="WP_136369650.1">
    <property type="nucleotide sequence ID" value="NZ_SSOB01000010.1"/>
</dbReference>
<gene>
    <name evidence="8" type="primary">flgM</name>
    <name evidence="8" type="ORF">E6C55_10025</name>
</gene>
<keyword evidence="8" id="KW-0969">Cilium</keyword>
<evidence type="ECO:0000313" key="8">
    <source>
        <dbReference type="EMBL" id="THF80811.1"/>
    </source>
</evidence>
<dbReference type="AlphaFoldDB" id="A0A4S4C537"/>
<dbReference type="InterPro" id="IPR031316">
    <property type="entry name" value="FlgM_C"/>
</dbReference>
<feature type="domain" description="Anti-sigma-28 factor FlgM C-terminal" evidence="7">
    <location>
        <begin position="36"/>
        <end position="86"/>
    </location>
</feature>
<evidence type="ECO:0000259" key="7">
    <source>
        <dbReference type="Pfam" id="PF04316"/>
    </source>
</evidence>
<dbReference type="GO" id="GO:0044781">
    <property type="term" value="P:bacterial-type flagellum organization"/>
    <property type="evidence" value="ECO:0007669"/>
    <property type="project" value="UniProtKB-KW"/>
</dbReference>
<dbReference type="Pfam" id="PF04316">
    <property type="entry name" value="FlgM"/>
    <property type="match status" value="1"/>
</dbReference>
<keyword evidence="6" id="KW-0804">Transcription</keyword>
<comment type="similarity">
    <text evidence="1">Belongs to the FlgM family.</text>
</comment>
<dbReference type="InterPro" id="IPR007412">
    <property type="entry name" value="FlgM"/>
</dbReference>
<evidence type="ECO:0000256" key="6">
    <source>
        <dbReference type="ARBA" id="ARBA00023163"/>
    </source>
</evidence>
<name>A0A4S4C537_9BACL</name>
<sequence length="90" mass="9721">MTDLKINESQGIGAYRSYNQTVDLKNRGVSSPKKKDEVQISSEAKELAGAQGLAGSERADKIQSLKTEVASGAYFVDSGKIAEKLLPYLK</sequence>
<proteinExistence type="inferred from homology"/>
<keyword evidence="3" id="KW-0678">Repressor</keyword>
<evidence type="ECO:0000256" key="3">
    <source>
        <dbReference type="ARBA" id="ARBA00022491"/>
    </source>
</evidence>
<protein>
    <recommendedName>
        <fullName evidence="2">Negative regulator of flagellin synthesis</fullName>
    </recommendedName>
</protein>
<comment type="caution">
    <text evidence="8">The sequence shown here is derived from an EMBL/GenBank/DDBJ whole genome shotgun (WGS) entry which is preliminary data.</text>
</comment>
<accession>A0A4S4C537</accession>
<keyword evidence="8" id="KW-0282">Flagellum</keyword>
<evidence type="ECO:0000256" key="1">
    <source>
        <dbReference type="ARBA" id="ARBA00005322"/>
    </source>
</evidence>
<keyword evidence="5" id="KW-0805">Transcription regulation</keyword>
<dbReference type="EMBL" id="SSOB01000010">
    <property type="protein sequence ID" value="THF80811.1"/>
    <property type="molecule type" value="Genomic_DNA"/>
</dbReference>
<dbReference type="SUPFAM" id="SSF101498">
    <property type="entry name" value="Anti-sigma factor FlgM"/>
    <property type="match status" value="1"/>
</dbReference>
<evidence type="ECO:0000256" key="2">
    <source>
        <dbReference type="ARBA" id="ARBA00017823"/>
    </source>
</evidence>
<keyword evidence="8" id="KW-0966">Cell projection</keyword>
<reference evidence="8 9" key="1">
    <citation type="submission" date="2019-04" db="EMBL/GenBank/DDBJ databases">
        <title>Cohnella sp. nov. isolated from preserved vegetables.</title>
        <authorList>
            <person name="Lin S.-Y."/>
            <person name="Hung M.-H."/>
            <person name="Young C.-C."/>
        </authorList>
    </citation>
    <scope>NUCLEOTIDE SEQUENCE [LARGE SCALE GENOMIC DNA]</scope>
    <source>
        <strain evidence="8 9">CC-MHH1044</strain>
    </source>
</reference>
<dbReference type="GO" id="GO:0045892">
    <property type="term" value="P:negative regulation of DNA-templated transcription"/>
    <property type="evidence" value="ECO:0007669"/>
    <property type="project" value="InterPro"/>
</dbReference>
<dbReference type="Proteomes" id="UP000310636">
    <property type="component" value="Unassembled WGS sequence"/>
</dbReference>
<dbReference type="NCBIfam" id="TIGR03824">
    <property type="entry name" value="FlgM_jcvi"/>
    <property type="match status" value="1"/>
</dbReference>
<keyword evidence="4" id="KW-1005">Bacterial flagellum biogenesis</keyword>
<evidence type="ECO:0000313" key="9">
    <source>
        <dbReference type="Proteomes" id="UP000310636"/>
    </source>
</evidence>
<evidence type="ECO:0000256" key="5">
    <source>
        <dbReference type="ARBA" id="ARBA00023015"/>
    </source>
</evidence>
<dbReference type="InterPro" id="IPR035890">
    <property type="entry name" value="Anti-sigma-28_factor_FlgM_sf"/>
</dbReference>
<keyword evidence="9" id="KW-1185">Reference proteome</keyword>
<dbReference type="OrthoDB" id="2382241at2"/>